<gene>
    <name evidence="1" type="ORF">AArcSl_2778</name>
</gene>
<accession>A0A343TMS1</accession>
<name>A0A343TMS1_9EURY</name>
<reference evidence="2" key="1">
    <citation type="submission" date="2017-11" db="EMBL/GenBank/DDBJ databases">
        <title>Phenotypic and genomic properties of facultatively anaerobic sulfur-reducing natronoarchaea from hypersaline soda lakes.</title>
        <authorList>
            <person name="Sorokin D.Y."/>
            <person name="Kublanov I.V."/>
            <person name="Roman P."/>
            <person name="Sinninghe Damste J.S."/>
            <person name="Golyshin P.N."/>
            <person name="Rojo D."/>
            <person name="Ciordia S."/>
            <person name="Mena M.D.C."/>
            <person name="Ferrer M."/>
            <person name="Messina E."/>
            <person name="Smedile F."/>
            <person name="La Spada G."/>
            <person name="La Cono V."/>
            <person name="Yakimov M.M."/>
        </authorList>
    </citation>
    <scope>NUCLEOTIDE SEQUENCE [LARGE SCALE GENOMIC DNA]</scope>
    <source>
        <strain evidence="2">AArc-Sl</strain>
    </source>
</reference>
<evidence type="ECO:0000313" key="2">
    <source>
        <dbReference type="Proteomes" id="UP000263012"/>
    </source>
</evidence>
<dbReference type="KEGG" id="hdf:AArcSl_2778"/>
<proteinExistence type="predicted"/>
<dbReference type="OrthoDB" id="288110at2157"/>
<dbReference type="AlphaFoldDB" id="A0A343TMS1"/>
<sequence>MERFSEETIEEVLRREDDGVLTFADDNEPYGVPVSYGYDGDRFVFQLSKSKRGRKADFIDEEPLACFIVYAKHPNRVVESVIATGKLRSVPESDQREAFAVLRENTDFPLDRELWSGSDGGSENRLYELVPETLSGRAYGTGKP</sequence>
<evidence type="ECO:0000313" key="1">
    <source>
        <dbReference type="EMBL" id="AUX10393.1"/>
    </source>
</evidence>
<dbReference type="InterPro" id="IPR012349">
    <property type="entry name" value="Split_barrel_FMN-bd"/>
</dbReference>
<keyword evidence="2" id="KW-1185">Reference proteome</keyword>
<dbReference type="Gene3D" id="2.30.110.10">
    <property type="entry name" value="Electron Transport, Fmn-binding Protein, Chain A"/>
    <property type="match status" value="1"/>
</dbReference>
<dbReference type="GeneID" id="37879135"/>
<dbReference type="SUPFAM" id="SSF50475">
    <property type="entry name" value="FMN-binding split barrel"/>
    <property type="match status" value="1"/>
</dbReference>
<dbReference type="EMBL" id="CP025066">
    <property type="protein sequence ID" value="AUX10393.1"/>
    <property type="molecule type" value="Genomic_DNA"/>
</dbReference>
<protein>
    <submittedName>
        <fullName evidence="1">Pyridoxamine 5'-phosphate oxidase</fullName>
    </submittedName>
</protein>
<organism evidence="1 2">
    <name type="scientific">Halalkaliarchaeum desulfuricum</name>
    <dbReference type="NCBI Taxonomy" id="2055893"/>
    <lineage>
        <taxon>Archaea</taxon>
        <taxon>Methanobacteriati</taxon>
        <taxon>Methanobacteriota</taxon>
        <taxon>Stenosarchaea group</taxon>
        <taxon>Halobacteria</taxon>
        <taxon>Halobacteriales</taxon>
        <taxon>Haloferacaceae</taxon>
        <taxon>Halalkaliarchaeum</taxon>
    </lineage>
</organism>
<dbReference type="RefSeq" id="WP_119820588.1">
    <property type="nucleotide sequence ID" value="NZ_CP025066.1"/>
</dbReference>
<dbReference type="InterPro" id="IPR024747">
    <property type="entry name" value="Pyridox_Oxase-rel"/>
</dbReference>
<dbReference type="Proteomes" id="UP000263012">
    <property type="component" value="Chromosome"/>
</dbReference>
<dbReference type="Pfam" id="PF12900">
    <property type="entry name" value="Pyridox_ox_2"/>
    <property type="match status" value="1"/>
</dbReference>